<proteinExistence type="predicted"/>
<evidence type="ECO:0000313" key="2">
    <source>
        <dbReference type="Proteomes" id="UP000789396"/>
    </source>
</evidence>
<gene>
    <name evidence="1" type="ORF">RFULGI_LOCUS14662</name>
</gene>
<comment type="caution">
    <text evidence="1">The sequence shown here is derived from an EMBL/GenBank/DDBJ whole genome shotgun (WGS) entry which is preliminary data.</text>
</comment>
<evidence type="ECO:0000313" key="1">
    <source>
        <dbReference type="EMBL" id="CAG8765666.1"/>
    </source>
</evidence>
<feature type="non-terminal residue" evidence="1">
    <location>
        <position position="1"/>
    </location>
</feature>
<dbReference type="Proteomes" id="UP000789396">
    <property type="component" value="Unassembled WGS sequence"/>
</dbReference>
<accession>A0A9N9NS37</accession>
<organism evidence="1 2">
    <name type="scientific">Racocetra fulgida</name>
    <dbReference type="NCBI Taxonomy" id="60492"/>
    <lineage>
        <taxon>Eukaryota</taxon>
        <taxon>Fungi</taxon>
        <taxon>Fungi incertae sedis</taxon>
        <taxon>Mucoromycota</taxon>
        <taxon>Glomeromycotina</taxon>
        <taxon>Glomeromycetes</taxon>
        <taxon>Diversisporales</taxon>
        <taxon>Gigasporaceae</taxon>
        <taxon>Racocetra</taxon>
    </lineage>
</organism>
<reference evidence="1" key="1">
    <citation type="submission" date="2021-06" db="EMBL/GenBank/DDBJ databases">
        <authorList>
            <person name="Kallberg Y."/>
            <person name="Tangrot J."/>
            <person name="Rosling A."/>
        </authorList>
    </citation>
    <scope>NUCLEOTIDE SEQUENCE</scope>
    <source>
        <strain evidence="1">IN212</strain>
    </source>
</reference>
<dbReference type="EMBL" id="CAJVPZ010043419">
    <property type="protein sequence ID" value="CAG8765666.1"/>
    <property type="molecule type" value="Genomic_DNA"/>
</dbReference>
<feature type="non-terminal residue" evidence="1">
    <location>
        <position position="64"/>
    </location>
</feature>
<name>A0A9N9NS37_9GLOM</name>
<dbReference type="AlphaFoldDB" id="A0A9N9NS37"/>
<sequence length="64" mass="7768">LIIYIIVTKVILHQIDRLQLLRNNRCMTRWREDFQLEWKKLAVKTISNNPKWITNLSNWVCSCP</sequence>
<protein>
    <submittedName>
        <fullName evidence="1">17006_t:CDS:1</fullName>
    </submittedName>
</protein>
<keyword evidence="2" id="KW-1185">Reference proteome</keyword>